<dbReference type="Gene3D" id="2.30.42.10">
    <property type="match status" value="1"/>
</dbReference>
<dbReference type="AlphaFoldDB" id="A0ABD2NXQ9"/>
<dbReference type="PANTHER" id="PTHR24214">
    <property type="entry name" value="PDZ AND LIM DOMAIN PROTEIN ZASP"/>
    <property type="match status" value="1"/>
</dbReference>
<dbReference type="InterPro" id="IPR001478">
    <property type="entry name" value="PDZ"/>
</dbReference>
<feature type="region of interest" description="Disordered" evidence="4">
    <location>
        <begin position="207"/>
        <end position="235"/>
    </location>
</feature>
<accession>A0ABD2NXQ9</accession>
<reference evidence="6 7" key="1">
    <citation type="journal article" date="2021" name="BMC Biol.">
        <title>Horizontally acquired antibacterial genes associated with adaptive radiation of ladybird beetles.</title>
        <authorList>
            <person name="Li H.S."/>
            <person name="Tang X.F."/>
            <person name="Huang Y.H."/>
            <person name="Xu Z.Y."/>
            <person name="Chen M.L."/>
            <person name="Du X.Y."/>
            <person name="Qiu B.Y."/>
            <person name="Chen P.T."/>
            <person name="Zhang W."/>
            <person name="Slipinski A."/>
            <person name="Escalona H.E."/>
            <person name="Waterhouse R.M."/>
            <person name="Zwick A."/>
            <person name="Pang H."/>
        </authorList>
    </citation>
    <scope>NUCLEOTIDE SEQUENCE [LARGE SCALE GENOMIC DNA]</scope>
    <source>
        <strain evidence="6">SYSU2018</strain>
    </source>
</reference>
<evidence type="ECO:0000259" key="5">
    <source>
        <dbReference type="PROSITE" id="PS50106"/>
    </source>
</evidence>
<dbReference type="InterPro" id="IPR050604">
    <property type="entry name" value="PDZ-LIM_domain"/>
</dbReference>
<gene>
    <name evidence="6" type="ORF">HHI36_006476</name>
</gene>
<keyword evidence="3" id="KW-0862">Zinc</keyword>
<keyword evidence="3" id="KW-0479">Metal-binding</keyword>
<sequence length="235" mass="27050">MEIFLTRPHREVPWGFRLIGGSDSHLPIIVSKVLENSIAEKSGLEEDVLVERINNVPTTGLSHDEVNRIILATENELFFTVRRENLENLILASLNDEDNNSEITRILREAAKKDKIIEEDENSINAEDEILGFKREFGETMIIEPRINQDIKIINPNKYEQSPLYSTSLKGKKWSTFLQKPKNPPPRLKHDATIPKANQYKVIIKKQVKKEKSEPTKQESKEISEENRGKIIQIS</sequence>
<feature type="domain" description="PDZ" evidence="5">
    <location>
        <begin position="2"/>
        <end position="85"/>
    </location>
</feature>
<comment type="subcellular location">
    <subcellularLocation>
        <location evidence="1">Cytoplasm</location>
    </subcellularLocation>
</comment>
<organism evidence="6 7">
    <name type="scientific">Cryptolaemus montrouzieri</name>
    <dbReference type="NCBI Taxonomy" id="559131"/>
    <lineage>
        <taxon>Eukaryota</taxon>
        <taxon>Metazoa</taxon>
        <taxon>Ecdysozoa</taxon>
        <taxon>Arthropoda</taxon>
        <taxon>Hexapoda</taxon>
        <taxon>Insecta</taxon>
        <taxon>Pterygota</taxon>
        <taxon>Neoptera</taxon>
        <taxon>Endopterygota</taxon>
        <taxon>Coleoptera</taxon>
        <taxon>Polyphaga</taxon>
        <taxon>Cucujiformia</taxon>
        <taxon>Coccinelloidea</taxon>
        <taxon>Coccinellidae</taxon>
        <taxon>Scymninae</taxon>
        <taxon>Scymnini</taxon>
        <taxon>Cryptolaemus</taxon>
    </lineage>
</organism>
<dbReference type="PANTHER" id="PTHR24214:SF38">
    <property type="entry name" value="PDZ AND LIM DOMAIN PROTEIN ZASP-RELATED"/>
    <property type="match status" value="1"/>
</dbReference>
<name>A0ABD2NXQ9_9CUCU</name>
<evidence type="ECO:0000313" key="7">
    <source>
        <dbReference type="Proteomes" id="UP001516400"/>
    </source>
</evidence>
<keyword evidence="7" id="KW-1185">Reference proteome</keyword>
<evidence type="ECO:0000256" key="1">
    <source>
        <dbReference type="ARBA" id="ARBA00004496"/>
    </source>
</evidence>
<protein>
    <recommendedName>
        <fullName evidence="5">PDZ domain-containing protein</fullName>
    </recommendedName>
</protein>
<dbReference type="PROSITE" id="PS50106">
    <property type="entry name" value="PDZ"/>
    <property type="match status" value="1"/>
</dbReference>
<keyword evidence="2" id="KW-0963">Cytoplasm</keyword>
<evidence type="ECO:0000256" key="3">
    <source>
        <dbReference type="ARBA" id="ARBA00023038"/>
    </source>
</evidence>
<dbReference type="SUPFAM" id="SSF50156">
    <property type="entry name" value="PDZ domain-like"/>
    <property type="match status" value="1"/>
</dbReference>
<dbReference type="GO" id="GO:0005737">
    <property type="term" value="C:cytoplasm"/>
    <property type="evidence" value="ECO:0007669"/>
    <property type="project" value="UniProtKB-SubCell"/>
</dbReference>
<evidence type="ECO:0000256" key="2">
    <source>
        <dbReference type="ARBA" id="ARBA00022490"/>
    </source>
</evidence>
<evidence type="ECO:0000256" key="4">
    <source>
        <dbReference type="SAM" id="MobiDB-lite"/>
    </source>
</evidence>
<evidence type="ECO:0000313" key="6">
    <source>
        <dbReference type="EMBL" id="KAL3283328.1"/>
    </source>
</evidence>
<comment type="caution">
    <text evidence="6">The sequence shown here is derived from an EMBL/GenBank/DDBJ whole genome shotgun (WGS) entry which is preliminary data.</text>
</comment>
<dbReference type="SMART" id="SM00228">
    <property type="entry name" value="PDZ"/>
    <property type="match status" value="1"/>
</dbReference>
<dbReference type="Proteomes" id="UP001516400">
    <property type="component" value="Unassembled WGS sequence"/>
</dbReference>
<proteinExistence type="predicted"/>
<dbReference type="InterPro" id="IPR036034">
    <property type="entry name" value="PDZ_sf"/>
</dbReference>
<keyword evidence="3" id="KW-0440">LIM domain</keyword>
<feature type="compositionally biased region" description="Basic and acidic residues" evidence="4">
    <location>
        <begin position="210"/>
        <end position="229"/>
    </location>
</feature>
<dbReference type="EMBL" id="JABFTP020000144">
    <property type="protein sequence ID" value="KAL3283328.1"/>
    <property type="molecule type" value="Genomic_DNA"/>
</dbReference>
<dbReference type="Pfam" id="PF00595">
    <property type="entry name" value="PDZ"/>
    <property type="match status" value="1"/>
</dbReference>